<dbReference type="EMBL" id="FPAG01000001">
    <property type="protein sequence ID" value="SFS32656.1"/>
    <property type="molecule type" value="Genomic_DNA"/>
</dbReference>
<evidence type="ECO:0000313" key="1">
    <source>
        <dbReference type="EMBL" id="SFS32656.1"/>
    </source>
</evidence>
<name>A0A1I6NXH1_9FLAO</name>
<dbReference type="AlphaFoldDB" id="A0A1I6NXH1"/>
<proteinExistence type="predicted"/>
<organism evidence="1 2">
    <name type="scientific">Zhouia amylolytica</name>
    <dbReference type="NCBI Taxonomy" id="376730"/>
    <lineage>
        <taxon>Bacteria</taxon>
        <taxon>Pseudomonadati</taxon>
        <taxon>Bacteroidota</taxon>
        <taxon>Flavobacteriia</taxon>
        <taxon>Flavobacteriales</taxon>
        <taxon>Flavobacteriaceae</taxon>
        <taxon>Zhouia</taxon>
    </lineage>
</organism>
<dbReference type="Proteomes" id="UP000183209">
    <property type="component" value="Unassembled WGS sequence"/>
</dbReference>
<gene>
    <name evidence="1" type="ORF">SAMN04487906_0002</name>
</gene>
<reference evidence="1 2" key="1">
    <citation type="submission" date="2016-10" db="EMBL/GenBank/DDBJ databases">
        <authorList>
            <person name="de Groot N.N."/>
        </authorList>
    </citation>
    <scope>NUCLEOTIDE SEQUENCE [LARGE SCALE GENOMIC DNA]</scope>
    <source>
        <strain evidence="1 2">CGMCC 1.6114</strain>
    </source>
</reference>
<sequence>MYILSDYQQYTKNQILNVMKTFYTFISKKYYFKFVLILILFGVGCQKEDIQIPNEVPIQYQDPEVKIEHGSIKDFKADITFQESLKKIKTNIADIKSNSLESKNKQNFL</sequence>
<protein>
    <submittedName>
        <fullName evidence="1">Uncharacterized protein</fullName>
    </submittedName>
</protein>
<evidence type="ECO:0000313" key="2">
    <source>
        <dbReference type="Proteomes" id="UP000183209"/>
    </source>
</evidence>
<accession>A0A1I6NXH1</accession>